<reference evidence="2 3" key="1">
    <citation type="submission" date="2014-04" db="EMBL/GenBank/DDBJ databases">
        <title>Evolutionary Origins and Diversification of the Mycorrhizal Mutualists.</title>
        <authorList>
            <consortium name="DOE Joint Genome Institute"/>
            <consortium name="Mycorrhizal Genomics Consortium"/>
            <person name="Kohler A."/>
            <person name="Kuo A."/>
            <person name="Nagy L.G."/>
            <person name="Floudas D."/>
            <person name="Copeland A."/>
            <person name="Barry K.W."/>
            <person name="Cichocki N."/>
            <person name="Veneault-Fourrey C."/>
            <person name="LaButti K."/>
            <person name="Lindquist E.A."/>
            <person name="Lipzen A."/>
            <person name="Lundell T."/>
            <person name="Morin E."/>
            <person name="Murat C."/>
            <person name="Riley R."/>
            <person name="Ohm R."/>
            <person name="Sun H."/>
            <person name="Tunlid A."/>
            <person name="Henrissat B."/>
            <person name="Grigoriev I.V."/>
            <person name="Hibbett D.S."/>
            <person name="Martin F."/>
        </authorList>
    </citation>
    <scope>NUCLEOTIDE SEQUENCE [LARGE SCALE GENOMIC DNA]</scope>
    <source>
        <strain evidence="2 3">Koide BX008</strain>
    </source>
</reference>
<evidence type="ECO:0000313" key="2">
    <source>
        <dbReference type="EMBL" id="KIL54337.1"/>
    </source>
</evidence>
<dbReference type="OrthoDB" id="3004959at2759"/>
<dbReference type="AlphaFoldDB" id="A0A0C2VZR0"/>
<dbReference type="EMBL" id="KN818805">
    <property type="protein sequence ID" value="KIL54337.1"/>
    <property type="molecule type" value="Genomic_DNA"/>
</dbReference>
<dbReference type="PANTHER" id="PTHR46148">
    <property type="entry name" value="CHROMO DOMAIN-CONTAINING PROTEIN"/>
    <property type="match status" value="1"/>
</dbReference>
<sequence>ASQQAKHFVTDLDELHTALREQIKAVQLCYQGPADAKRHRPPTINVGDLIFVKSDHIRTTRPSRKLSDKFLGPFEVIAHPSRQSYTLRLPEHLCGIHPVFHVSQLEPHHPNTIPNRIQPAPPPIEIDGEKEYEISEILDSKIDNRR</sequence>
<keyword evidence="3" id="KW-1185">Reference proteome</keyword>
<evidence type="ECO:0000313" key="3">
    <source>
        <dbReference type="Proteomes" id="UP000054549"/>
    </source>
</evidence>
<feature type="non-terminal residue" evidence="2">
    <location>
        <position position="146"/>
    </location>
</feature>
<dbReference type="InterPro" id="IPR056924">
    <property type="entry name" value="SH3_Tf2-1"/>
</dbReference>
<protein>
    <recommendedName>
        <fullName evidence="1">Tf2-1-like SH3-like domain-containing protein</fullName>
    </recommendedName>
</protein>
<feature type="domain" description="Tf2-1-like SH3-like" evidence="1">
    <location>
        <begin position="47"/>
        <end position="109"/>
    </location>
</feature>
<dbReference type="Proteomes" id="UP000054549">
    <property type="component" value="Unassembled WGS sequence"/>
</dbReference>
<dbReference type="InParanoid" id="A0A0C2VZR0"/>
<dbReference type="Pfam" id="PF24626">
    <property type="entry name" value="SH3_Tf2-1"/>
    <property type="match status" value="1"/>
</dbReference>
<name>A0A0C2VZR0_AMAMK</name>
<evidence type="ECO:0000259" key="1">
    <source>
        <dbReference type="Pfam" id="PF24626"/>
    </source>
</evidence>
<dbReference type="PANTHER" id="PTHR46148:SF52">
    <property type="entry name" value="OS04G0603800 PROTEIN"/>
    <property type="match status" value="1"/>
</dbReference>
<dbReference type="HOGENOM" id="CLU_000384_6_4_1"/>
<feature type="non-terminal residue" evidence="2">
    <location>
        <position position="1"/>
    </location>
</feature>
<gene>
    <name evidence="2" type="ORF">M378DRAFT_53863</name>
</gene>
<organism evidence="2 3">
    <name type="scientific">Amanita muscaria (strain Koide BX008)</name>
    <dbReference type="NCBI Taxonomy" id="946122"/>
    <lineage>
        <taxon>Eukaryota</taxon>
        <taxon>Fungi</taxon>
        <taxon>Dikarya</taxon>
        <taxon>Basidiomycota</taxon>
        <taxon>Agaricomycotina</taxon>
        <taxon>Agaricomycetes</taxon>
        <taxon>Agaricomycetidae</taxon>
        <taxon>Agaricales</taxon>
        <taxon>Pluteineae</taxon>
        <taxon>Amanitaceae</taxon>
        <taxon>Amanita</taxon>
    </lineage>
</organism>
<accession>A0A0C2VZR0</accession>
<dbReference type="STRING" id="946122.A0A0C2VZR0"/>
<proteinExistence type="predicted"/>